<feature type="non-terminal residue" evidence="1">
    <location>
        <position position="256"/>
    </location>
</feature>
<dbReference type="EMBL" id="LAZR01019014">
    <property type="protein sequence ID" value="KKL94102.1"/>
    <property type="molecule type" value="Genomic_DNA"/>
</dbReference>
<name>A0A0F9J4J3_9ZZZZ</name>
<comment type="caution">
    <text evidence="1">The sequence shown here is derived from an EMBL/GenBank/DDBJ whole genome shotgun (WGS) entry which is preliminary data.</text>
</comment>
<protein>
    <submittedName>
        <fullName evidence="1">Uncharacterized protein</fullName>
    </submittedName>
</protein>
<dbReference type="AlphaFoldDB" id="A0A0F9J4J3"/>
<organism evidence="1">
    <name type="scientific">marine sediment metagenome</name>
    <dbReference type="NCBI Taxonomy" id="412755"/>
    <lineage>
        <taxon>unclassified sequences</taxon>
        <taxon>metagenomes</taxon>
        <taxon>ecological metagenomes</taxon>
    </lineage>
</organism>
<gene>
    <name evidence="1" type="ORF">LCGC14_1868010</name>
</gene>
<evidence type="ECO:0000313" key="1">
    <source>
        <dbReference type="EMBL" id="KKL94102.1"/>
    </source>
</evidence>
<accession>A0A0F9J4J3</accession>
<sequence>MGSFKISPRFDFGRGFARLSKNLRSFLVTLSDAFDESTGHSHGAVGHGAPIVGGGLAAVPSLFETPTDTVVQDHDTGGITTLLAANGAGGGDRLVLVQAKCTEAFVSTSWEIDVGSPSNADGLFDDIFAGAAALAVGETVFGVYQLPEEELLGATETSMVGDTAGKIEYRIIAITLNATAGNIEALAVDTAELAAGAVTQAKIDGAVLMVPYVDVQLNAAAVNGLLGANQELVPTPGAGFAVIPVQIHAFLDHGGT</sequence>
<proteinExistence type="predicted"/>
<reference evidence="1" key="1">
    <citation type="journal article" date="2015" name="Nature">
        <title>Complex archaea that bridge the gap between prokaryotes and eukaryotes.</title>
        <authorList>
            <person name="Spang A."/>
            <person name="Saw J.H."/>
            <person name="Jorgensen S.L."/>
            <person name="Zaremba-Niedzwiedzka K."/>
            <person name="Martijn J."/>
            <person name="Lind A.E."/>
            <person name="van Eijk R."/>
            <person name="Schleper C."/>
            <person name="Guy L."/>
            <person name="Ettema T.J."/>
        </authorList>
    </citation>
    <scope>NUCLEOTIDE SEQUENCE</scope>
</reference>